<dbReference type="PANTHER" id="PTHR10093">
    <property type="entry name" value="IRON-SULFUR CLUSTER ASSEMBLY ENZYME NIFU HOMOLOG"/>
    <property type="match status" value="1"/>
</dbReference>
<organism evidence="2">
    <name type="scientific">uncultured Desulfobacterium sp</name>
    <dbReference type="NCBI Taxonomy" id="201089"/>
    <lineage>
        <taxon>Bacteria</taxon>
        <taxon>Pseudomonadati</taxon>
        <taxon>Thermodesulfobacteriota</taxon>
        <taxon>Desulfobacteria</taxon>
        <taxon>Desulfobacterales</taxon>
        <taxon>Desulfobacteriaceae</taxon>
        <taxon>Desulfobacterium</taxon>
        <taxon>environmental samples</taxon>
    </lineage>
</organism>
<dbReference type="GO" id="GO:0016226">
    <property type="term" value="P:iron-sulfur cluster assembly"/>
    <property type="evidence" value="ECO:0007669"/>
    <property type="project" value="InterPro"/>
</dbReference>
<dbReference type="SUPFAM" id="SSF82649">
    <property type="entry name" value="SufE/NifU"/>
    <property type="match status" value="1"/>
</dbReference>
<accession>A0A445MUA4</accession>
<evidence type="ECO:0000313" key="2">
    <source>
        <dbReference type="EMBL" id="SPD73045.1"/>
    </source>
</evidence>
<dbReference type="NCBIfam" id="TIGR03419">
    <property type="entry name" value="NifU_clost"/>
    <property type="match status" value="1"/>
</dbReference>
<dbReference type="Pfam" id="PF01592">
    <property type="entry name" value="NifU_N"/>
    <property type="match status" value="1"/>
</dbReference>
<dbReference type="EMBL" id="OJIN01000073">
    <property type="protein sequence ID" value="SPD73045.1"/>
    <property type="molecule type" value="Genomic_DNA"/>
</dbReference>
<feature type="domain" description="NIF system FeS cluster assembly NifU N-terminal" evidence="1">
    <location>
        <begin position="1"/>
        <end position="122"/>
    </location>
</feature>
<name>A0A445MUA4_9BACT</name>
<dbReference type="InterPro" id="IPR002871">
    <property type="entry name" value="NIF_FeS_clus_asmbl_NifU_N"/>
</dbReference>
<dbReference type="GO" id="GO:0005506">
    <property type="term" value="F:iron ion binding"/>
    <property type="evidence" value="ECO:0007669"/>
    <property type="project" value="InterPro"/>
</dbReference>
<dbReference type="CDD" id="cd06664">
    <property type="entry name" value="IscU_like"/>
    <property type="match status" value="1"/>
</dbReference>
<dbReference type="AlphaFoldDB" id="A0A445MUA4"/>
<gene>
    <name evidence="2" type="ORF">PITCH_A1640055</name>
</gene>
<dbReference type="InterPro" id="IPR017787">
    <property type="entry name" value="NIF_FeS_clus_asmbl_NifU-like"/>
</dbReference>
<dbReference type="Gene3D" id="3.90.1010.10">
    <property type="match status" value="1"/>
</dbReference>
<reference evidence="2" key="1">
    <citation type="submission" date="2018-01" db="EMBL/GenBank/DDBJ databases">
        <authorList>
            <person name="Regsiter A."/>
            <person name="William W."/>
        </authorList>
    </citation>
    <scope>NUCLEOTIDE SEQUENCE</scope>
    <source>
        <strain evidence="2">TRIP AH-1</strain>
    </source>
</reference>
<protein>
    <submittedName>
        <fullName evidence="2">Nitrogen-fixing NifU domain protein</fullName>
    </submittedName>
</protein>
<proteinExistence type="predicted"/>
<sequence length="171" mass="18631">MYSKTVMDHFRSPRNVGIIEDPDGKGEVGNPLCGDMMTIFLKVKDDYIDDIKFQTFGCGAAIAVSSMLTEMAKGKSIDDAKKITNKDVAEALEGLPKNKLHCSNLGADALQVAIKDYEAKKAGQPKEEPLRKDLPMHKHGEACYCPYCDTQLPEGESTCPNCQLNVTTTGA</sequence>
<dbReference type="GO" id="GO:0051536">
    <property type="term" value="F:iron-sulfur cluster binding"/>
    <property type="evidence" value="ECO:0007669"/>
    <property type="project" value="InterPro"/>
</dbReference>
<evidence type="ECO:0000259" key="1">
    <source>
        <dbReference type="Pfam" id="PF01592"/>
    </source>
</evidence>